<comment type="caution">
    <text evidence="1">The sequence shown here is derived from an EMBL/GenBank/DDBJ whole genome shotgun (WGS) entry which is preliminary data.</text>
</comment>
<keyword evidence="2" id="KW-1185">Reference proteome</keyword>
<dbReference type="RefSeq" id="WP_182849142.1">
    <property type="nucleotide sequence ID" value="NZ_BAAALP010000047.1"/>
</dbReference>
<sequence>MRELVEFLRARVARDEQVARAAAAAPWRTEGPGNVTVDTASAKGGEPWGRLGFVASVENESYAEHIARHDPARALREAEAVRGVLDEYEKAAWVLERRGRTAEAEGAQSARERVLRMLAQAYADHPGYRPEWRP</sequence>
<reference evidence="1 2" key="1">
    <citation type="submission" date="2020-08" db="EMBL/GenBank/DDBJ databases">
        <title>Genomic Encyclopedia of Type Strains, Phase IV (KMG-IV): sequencing the most valuable type-strain genomes for metagenomic binning, comparative biology and taxonomic classification.</title>
        <authorList>
            <person name="Goeker M."/>
        </authorList>
    </citation>
    <scope>NUCLEOTIDE SEQUENCE [LARGE SCALE GENOMIC DNA]</scope>
    <source>
        <strain evidence="1 2">DSM 44197</strain>
    </source>
</reference>
<accession>A0A7W3LZR0</accession>
<name>A0A7W3LZR0_ACTNM</name>
<gene>
    <name evidence="1" type="ORF">HNR61_008999</name>
</gene>
<dbReference type="InterPro" id="IPR046193">
    <property type="entry name" value="DUF6221"/>
</dbReference>
<dbReference type="Proteomes" id="UP000572680">
    <property type="component" value="Unassembled WGS sequence"/>
</dbReference>
<dbReference type="Pfam" id="PF19730">
    <property type="entry name" value="DUF6221"/>
    <property type="match status" value="1"/>
</dbReference>
<dbReference type="EMBL" id="JACJIA010000022">
    <property type="protein sequence ID" value="MBA8957306.1"/>
    <property type="molecule type" value="Genomic_DNA"/>
</dbReference>
<protein>
    <submittedName>
        <fullName evidence="1">Uncharacterized protein</fullName>
    </submittedName>
</protein>
<proteinExistence type="predicted"/>
<dbReference type="AlphaFoldDB" id="A0A7W3LZR0"/>
<organism evidence="1 2">
    <name type="scientific">Actinomadura namibiensis</name>
    <dbReference type="NCBI Taxonomy" id="182080"/>
    <lineage>
        <taxon>Bacteria</taxon>
        <taxon>Bacillati</taxon>
        <taxon>Actinomycetota</taxon>
        <taxon>Actinomycetes</taxon>
        <taxon>Streptosporangiales</taxon>
        <taxon>Thermomonosporaceae</taxon>
        <taxon>Actinomadura</taxon>
    </lineage>
</organism>
<evidence type="ECO:0000313" key="2">
    <source>
        <dbReference type="Proteomes" id="UP000572680"/>
    </source>
</evidence>
<evidence type="ECO:0000313" key="1">
    <source>
        <dbReference type="EMBL" id="MBA8957306.1"/>
    </source>
</evidence>